<dbReference type="EMBL" id="CDMZ01001305">
    <property type="protein sequence ID" value="CEM30521.1"/>
    <property type="molecule type" value="Genomic_DNA"/>
</dbReference>
<feature type="region of interest" description="Disordered" evidence="1">
    <location>
        <begin position="755"/>
        <end position="775"/>
    </location>
</feature>
<feature type="region of interest" description="Disordered" evidence="1">
    <location>
        <begin position="803"/>
        <end position="852"/>
    </location>
</feature>
<reference evidence="2" key="1">
    <citation type="submission" date="2014-11" db="EMBL/GenBank/DDBJ databases">
        <authorList>
            <person name="Otto D Thomas"/>
            <person name="Naeem Raeece"/>
        </authorList>
    </citation>
    <scope>NUCLEOTIDE SEQUENCE</scope>
</reference>
<name>A0A0G4GKI5_9ALVE</name>
<evidence type="ECO:0000256" key="1">
    <source>
        <dbReference type="SAM" id="MobiDB-lite"/>
    </source>
</evidence>
<dbReference type="VEuPathDB" id="CryptoDB:Cvel_22313"/>
<proteinExistence type="predicted"/>
<sequence length="1030" mass="114727">MLGEIEAAPTIVVTRTRDPKYFRISLTIQVFGPPVKEVSVTALPAGIRVPLSQEFKEDITEIHSIGLVEAPANGELELEVTIERDDRVFRSVHPVHIPISTGGTTGIRNSPKVAAPGSSISQITGEAPMVSAETMSRRQTNSHWYVAEASEESDDDDLRGRRRAEFLTARSPRRASRQPVPPVSSTCSTTFAFPIATRRCDPKASLPRPLVPKFNMGPPNRDYWKTADFERFQVRMVFPVEETTVQLLKGLLAKERRGDLGTVIEGWRQLITDALDRRGEVPSLQERRWTIGTDGCLLEKSADLRFVMEPGQGLEVILMLGLHLRRLPSEPRPSVEDLYFSVERAFMETVLAEWRKARPAFLGLVSRCKRVEMRPASIPVKLSLEVCLDTTRASKEAGWSPPEQVEAQQEYVAPLWHKVKSFAGVLLGSPKSEHAHLHVGSLCLCKVRESSFLQTRFVKTDGSVPLVRGRSALLSLPIYILPTLETQSSLQAMNEEVLRVAACLEDGFRRRLMGNEQACKVSSSGSSDSASGWISKTPQESQSSELREGREGTTLSWQRMRRDGWVRAVHVRLPQKRSSGQPAVRVFLNAIFDFKWIRNLEVIRSWRPEEDRFALLKHTVLEPFLKYLVQCASDRGVKARTKGGGSQGLYRVVSIGMEEGGGPSSVPIELRFMSRLVEAEREKEEKQRGSCNEIQWGECPKRRKAREIGRNPTAAEHEIEERVTEGVKKFEARDSKSRLAGRTAARARLVRQFKLTFPNPADPDESPLTSYTDPETTVTDIVSDLLSLLSDVKEVSPVDIWQSMPTPAPLQGSQSDSLAAHLEPPPPKGSSHPPQSAVLGQKRRASEPLPARPPYIEITKALWLGDMDPEQCEHFLEGPIRNPISQMQPSAPPPATMSVSPQTGTKEQASILFQGKVGIEVRMPFETPSQSPPQPTNSVVKKVKTEHVDSFGGQTVRESAQEGCPRTEGGRQKSLRWLLERRQGDGKSLFLPSFSQMVLTDAAVSEERSATLPIHKNESIVCIKKESRTQ</sequence>
<feature type="region of interest" description="Disordered" evidence="1">
    <location>
        <begin position="166"/>
        <end position="187"/>
    </location>
</feature>
<feature type="compositionally biased region" description="Low complexity" evidence="1">
    <location>
        <begin position="522"/>
        <end position="535"/>
    </location>
</feature>
<evidence type="ECO:0000313" key="2">
    <source>
        <dbReference type="EMBL" id="CEM30521.1"/>
    </source>
</evidence>
<dbReference type="PhylomeDB" id="A0A0G4GKI5"/>
<feature type="region of interest" description="Disordered" evidence="1">
    <location>
        <begin position="521"/>
        <end position="552"/>
    </location>
</feature>
<dbReference type="AlphaFoldDB" id="A0A0G4GKI5"/>
<gene>
    <name evidence="2" type="ORF">Cvel_22313</name>
</gene>
<organism evidence="2">
    <name type="scientific">Chromera velia CCMP2878</name>
    <dbReference type="NCBI Taxonomy" id="1169474"/>
    <lineage>
        <taxon>Eukaryota</taxon>
        <taxon>Sar</taxon>
        <taxon>Alveolata</taxon>
        <taxon>Colpodellida</taxon>
        <taxon>Chromeraceae</taxon>
        <taxon>Chromera</taxon>
    </lineage>
</organism>
<accession>A0A0G4GKI5</accession>
<protein>
    <submittedName>
        <fullName evidence="2">Uncharacterized protein</fullName>
    </submittedName>
</protein>